<sequence>MEYDEYIKLVDKYYKNDCRECNFQNRIIIPFLESIAEEFDVVDVSTLYRNWKGISREKFADQYTPDVLVTRYWKLGEENKEKPLLIVEVKTPKARDRVHAEKEIEEYLKKSNVVILTNCITWEIYDNRRHKDLYMLETTYSQEHKGKRIQYPTDVCCRWENDEHDIKWNKDANKWNDLRTKLINILPSKN</sequence>
<dbReference type="AlphaFoldDB" id="A0AAE3DB30"/>
<keyword evidence="2" id="KW-1185">Reference proteome</keyword>
<proteinExistence type="predicted"/>
<evidence type="ECO:0000313" key="2">
    <source>
        <dbReference type="Proteomes" id="UP001198220"/>
    </source>
</evidence>
<reference evidence="1 2" key="1">
    <citation type="submission" date="2021-10" db="EMBL/GenBank/DDBJ databases">
        <title>Anaerobic single-cell dispensing facilitates the cultivation of human gut bacteria.</title>
        <authorList>
            <person name="Afrizal A."/>
        </authorList>
    </citation>
    <scope>NUCLEOTIDE SEQUENCE [LARGE SCALE GENOMIC DNA]</scope>
    <source>
        <strain evidence="1 2">CLA-AA-H276</strain>
    </source>
</reference>
<gene>
    <name evidence="1" type="ORF">LKD36_02970</name>
</gene>
<organism evidence="1 2">
    <name type="scientific">Hominiventricola filiformis</name>
    <dbReference type="NCBI Taxonomy" id="2885352"/>
    <lineage>
        <taxon>Bacteria</taxon>
        <taxon>Bacillati</taxon>
        <taxon>Bacillota</taxon>
        <taxon>Clostridia</taxon>
        <taxon>Lachnospirales</taxon>
        <taxon>Lachnospiraceae</taxon>
        <taxon>Hominiventricola</taxon>
    </lineage>
</organism>
<dbReference type="EMBL" id="JAJEPS010000002">
    <property type="protein sequence ID" value="MCC2125136.1"/>
    <property type="molecule type" value="Genomic_DNA"/>
</dbReference>
<name>A0AAE3DB30_9FIRM</name>
<dbReference type="Proteomes" id="UP001198220">
    <property type="component" value="Unassembled WGS sequence"/>
</dbReference>
<protein>
    <submittedName>
        <fullName evidence="1">Uncharacterized protein</fullName>
    </submittedName>
</protein>
<comment type="caution">
    <text evidence="1">The sequence shown here is derived from an EMBL/GenBank/DDBJ whole genome shotgun (WGS) entry which is preliminary data.</text>
</comment>
<dbReference type="RefSeq" id="WP_308458614.1">
    <property type="nucleotide sequence ID" value="NZ_JAJEPS010000002.1"/>
</dbReference>
<evidence type="ECO:0000313" key="1">
    <source>
        <dbReference type="EMBL" id="MCC2125136.1"/>
    </source>
</evidence>
<accession>A0AAE3DB30</accession>